<evidence type="ECO:0000256" key="7">
    <source>
        <dbReference type="ARBA" id="ARBA00019373"/>
    </source>
</evidence>
<evidence type="ECO:0000256" key="1">
    <source>
        <dbReference type="ARBA" id="ARBA00001698"/>
    </source>
</evidence>
<evidence type="ECO:0000256" key="19">
    <source>
        <dbReference type="SAM" id="Phobius"/>
    </source>
</evidence>
<evidence type="ECO:0000256" key="15">
    <source>
        <dbReference type="ARBA" id="ARBA00023136"/>
    </source>
</evidence>
<comment type="similarity">
    <text evidence="5 18">Belongs to the CDS family.</text>
</comment>
<dbReference type="PANTHER" id="PTHR46382">
    <property type="entry name" value="PHOSPHATIDATE CYTIDYLYLTRANSFERASE"/>
    <property type="match status" value="1"/>
</dbReference>
<feature type="transmembrane region" description="Helical" evidence="19">
    <location>
        <begin position="93"/>
        <end position="111"/>
    </location>
</feature>
<dbReference type="RefSeq" id="WP_217962758.1">
    <property type="nucleotide sequence ID" value="NZ_JAHTBN010000001.1"/>
</dbReference>
<keyword evidence="15 19" id="KW-0472">Membrane</keyword>
<evidence type="ECO:0000256" key="13">
    <source>
        <dbReference type="ARBA" id="ARBA00022989"/>
    </source>
</evidence>
<keyword evidence="16" id="KW-0594">Phospholipid biosynthesis</keyword>
<dbReference type="EMBL" id="JBHSBV010000001">
    <property type="protein sequence ID" value="MFC4199554.1"/>
    <property type="molecule type" value="Genomic_DNA"/>
</dbReference>
<evidence type="ECO:0000256" key="3">
    <source>
        <dbReference type="ARBA" id="ARBA00005119"/>
    </source>
</evidence>
<comment type="subcellular location">
    <subcellularLocation>
        <location evidence="2">Cell membrane</location>
        <topology evidence="2">Multi-pass membrane protein</topology>
    </subcellularLocation>
</comment>
<feature type="transmembrane region" description="Helical" evidence="19">
    <location>
        <begin position="149"/>
        <end position="168"/>
    </location>
</feature>
<keyword evidence="11 18" id="KW-0812">Transmembrane</keyword>
<evidence type="ECO:0000313" key="20">
    <source>
        <dbReference type="EMBL" id="MFC4199554.1"/>
    </source>
</evidence>
<evidence type="ECO:0000256" key="16">
    <source>
        <dbReference type="ARBA" id="ARBA00023209"/>
    </source>
</evidence>
<feature type="transmembrane region" description="Helical" evidence="19">
    <location>
        <begin position="189"/>
        <end position="207"/>
    </location>
</feature>
<feature type="transmembrane region" description="Helical" evidence="19">
    <location>
        <begin position="55"/>
        <end position="73"/>
    </location>
</feature>
<keyword evidence="13 19" id="KW-1133">Transmembrane helix</keyword>
<evidence type="ECO:0000313" key="21">
    <source>
        <dbReference type="Proteomes" id="UP001595848"/>
    </source>
</evidence>
<dbReference type="EC" id="2.7.7.41" evidence="6 18"/>
<feature type="transmembrane region" description="Helical" evidence="19">
    <location>
        <begin position="123"/>
        <end position="143"/>
    </location>
</feature>
<evidence type="ECO:0000256" key="2">
    <source>
        <dbReference type="ARBA" id="ARBA00004651"/>
    </source>
</evidence>
<evidence type="ECO:0000256" key="18">
    <source>
        <dbReference type="RuleBase" id="RU003938"/>
    </source>
</evidence>
<comment type="caution">
    <text evidence="20">The sequence shown here is derived from an EMBL/GenBank/DDBJ whole genome shotgun (WGS) entry which is preliminary data.</text>
</comment>
<accession>A0ABV8NUS7</accession>
<evidence type="ECO:0000256" key="17">
    <source>
        <dbReference type="ARBA" id="ARBA00023264"/>
    </source>
</evidence>
<evidence type="ECO:0000256" key="14">
    <source>
        <dbReference type="ARBA" id="ARBA00023098"/>
    </source>
</evidence>
<dbReference type="Proteomes" id="UP001595848">
    <property type="component" value="Unassembled WGS sequence"/>
</dbReference>
<evidence type="ECO:0000256" key="4">
    <source>
        <dbReference type="ARBA" id="ARBA00005189"/>
    </source>
</evidence>
<keyword evidence="12 18" id="KW-0548">Nucleotidyltransferase</keyword>
<evidence type="ECO:0000256" key="10">
    <source>
        <dbReference type="ARBA" id="ARBA00022679"/>
    </source>
</evidence>
<name>A0ABV8NUS7_9BURK</name>
<keyword evidence="21" id="KW-1185">Reference proteome</keyword>
<comment type="pathway">
    <text evidence="3 18">Phospholipid metabolism; CDP-diacylglycerol biosynthesis; CDP-diacylglycerol from sn-glycerol 3-phosphate: step 3/3.</text>
</comment>
<reference evidence="21" key="1">
    <citation type="journal article" date="2019" name="Int. J. Syst. Evol. Microbiol.">
        <title>The Global Catalogue of Microorganisms (GCM) 10K type strain sequencing project: providing services to taxonomists for standard genome sequencing and annotation.</title>
        <authorList>
            <consortium name="The Broad Institute Genomics Platform"/>
            <consortium name="The Broad Institute Genome Sequencing Center for Infectious Disease"/>
            <person name="Wu L."/>
            <person name="Ma J."/>
        </authorList>
    </citation>
    <scope>NUCLEOTIDE SEQUENCE [LARGE SCALE GENOMIC DNA]</scope>
    <source>
        <strain evidence="21">LMG 24813</strain>
    </source>
</reference>
<keyword evidence="8" id="KW-1003">Cell membrane</keyword>
<evidence type="ECO:0000256" key="8">
    <source>
        <dbReference type="ARBA" id="ARBA00022475"/>
    </source>
</evidence>
<proteinExistence type="inferred from homology"/>
<evidence type="ECO:0000256" key="9">
    <source>
        <dbReference type="ARBA" id="ARBA00022516"/>
    </source>
</evidence>
<evidence type="ECO:0000256" key="5">
    <source>
        <dbReference type="ARBA" id="ARBA00010185"/>
    </source>
</evidence>
<comment type="pathway">
    <text evidence="4">Lipid metabolism.</text>
</comment>
<keyword evidence="10 18" id="KW-0808">Transferase</keyword>
<dbReference type="InterPro" id="IPR000374">
    <property type="entry name" value="PC_trans"/>
</dbReference>
<keyword evidence="17" id="KW-1208">Phospholipid metabolism</keyword>
<feature type="transmembrane region" description="Helical" evidence="19">
    <location>
        <begin position="219"/>
        <end position="241"/>
    </location>
</feature>
<protein>
    <recommendedName>
        <fullName evidence="7 18">Phosphatidate cytidylyltransferase</fullName>
        <ecNumber evidence="6 18">2.7.7.41</ecNumber>
    </recommendedName>
</protein>
<dbReference type="PANTHER" id="PTHR46382:SF1">
    <property type="entry name" value="PHOSPHATIDATE CYTIDYLYLTRANSFERASE"/>
    <property type="match status" value="1"/>
</dbReference>
<keyword evidence="14" id="KW-0443">Lipid metabolism</keyword>
<feature type="transmembrane region" description="Helical" evidence="19">
    <location>
        <begin position="31"/>
        <end position="48"/>
    </location>
</feature>
<dbReference type="GO" id="GO:0016779">
    <property type="term" value="F:nucleotidyltransferase activity"/>
    <property type="evidence" value="ECO:0007669"/>
    <property type="project" value="UniProtKB-KW"/>
</dbReference>
<dbReference type="PROSITE" id="PS01315">
    <property type="entry name" value="CDS"/>
    <property type="match status" value="1"/>
</dbReference>
<keyword evidence="9" id="KW-0444">Lipid biosynthesis</keyword>
<dbReference type="Pfam" id="PF01148">
    <property type="entry name" value="CTP_transf_1"/>
    <property type="match status" value="1"/>
</dbReference>
<gene>
    <name evidence="20" type="ORF">ACFOY1_01190</name>
</gene>
<evidence type="ECO:0000256" key="12">
    <source>
        <dbReference type="ARBA" id="ARBA00022695"/>
    </source>
</evidence>
<comment type="catalytic activity">
    <reaction evidence="1 18">
        <text>a 1,2-diacyl-sn-glycero-3-phosphate + CTP + H(+) = a CDP-1,2-diacyl-sn-glycerol + diphosphate</text>
        <dbReference type="Rhea" id="RHEA:16229"/>
        <dbReference type="ChEBI" id="CHEBI:15378"/>
        <dbReference type="ChEBI" id="CHEBI:33019"/>
        <dbReference type="ChEBI" id="CHEBI:37563"/>
        <dbReference type="ChEBI" id="CHEBI:58332"/>
        <dbReference type="ChEBI" id="CHEBI:58608"/>
        <dbReference type="EC" id="2.7.7.41"/>
    </reaction>
</comment>
<evidence type="ECO:0000256" key="6">
    <source>
        <dbReference type="ARBA" id="ARBA00012487"/>
    </source>
</evidence>
<sequence length="287" mass="30403">MLKQRVITAIVLLAVLLGALLAPSRWPLVLLLTLAAACLLWEWLRLSWPGAGSRAGAVLGILLALVLCTVARQWLSGAPAQWAYSLLHISNRWLVPLVSAAWVLGATAMVLRGDVAARGGSACLSVFGVLAVVVVWSALVQMFLAHGAWFLVSLLALIWCADIAAYFAGRAWGRRKLAPRVSPGKTWEGAIAGVVVATAWVMISAWWPGSFGAALLQRMPWWAAVVAAAVLAALSIVGDLFESLLKRRAGLKDSSGLLPGHGGVYDRIDALLPVAPIALLLTGAWIS</sequence>
<organism evidence="20 21">
    <name type="scientific">Candidimonas humi</name>
    <dbReference type="NCBI Taxonomy" id="683355"/>
    <lineage>
        <taxon>Bacteria</taxon>
        <taxon>Pseudomonadati</taxon>
        <taxon>Pseudomonadota</taxon>
        <taxon>Betaproteobacteria</taxon>
        <taxon>Burkholderiales</taxon>
        <taxon>Alcaligenaceae</taxon>
        <taxon>Candidimonas</taxon>
    </lineage>
</organism>
<evidence type="ECO:0000256" key="11">
    <source>
        <dbReference type="ARBA" id="ARBA00022692"/>
    </source>
</evidence>